<dbReference type="EMBL" id="CP047415">
    <property type="protein sequence ID" value="QLL74024.1"/>
    <property type="molecule type" value="Genomic_DNA"/>
</dbReference>
<keyword evidence="1" id="KW-1133">Transmembrane helix</keyword>
<reference evidence="2 3" key="1">
    <citation type="submission" date="2020-01" db="EMBL/GenBank/DDBJ databases">
        <title>Complete and circular genome sequences of six lactobacillus isolates from horses.</title>
        <authorList>
            <person name="Hassan H.M."/>
        </authorList>
    </citation>
    <scope>NUCLEOTIDE SEQUENCE [LARGE SCALE GENOMIC DNA]</scope>
    <source>
        <strain evidence="2 3">1D</strain>
    </source>
</reference>
<evidence type="ECO:0000256" key="1">
    <source>
        <dbReference type="SAM" id="Phobius"/>
    </source>
</evidence>
<keyword evidence="1" id="KW-0472">Membrane</keyword>
<evidence type="ECO:0000313" key="2">
    <source>
        <dbReference type="EMBL" id="QLL74024.1"/>
    </source>
</evidence>
<dbReference type="Proteomes" id="UP000510660">
    <property type="component" value="Chromosome"/>
</dbReference>
<name>A0A7H9E8R1_9LACO</name>
<sequence length="214" mass="24943">MNYDMDSDGNSYIQLQPWYKKWWIWLFVILICLCGKAYYDINLATIDEAQNKVSTIGTYKFDDQRFSIAEEKTYKTNYAYTSWRGADIKVTKVKIYKMTHPEKYRFEDEEVTKKIRGFATIFMTVKAKKNICVDLDEETAIFSNLDEVPIETYHGFDDDIKAGKVVQGYIKVPIEHLKNVTDITALRLDFGGSSSNESNDSLDKEIKFVVRLRN</sequence>
<accession>A0A7H9E8R1</accession>
<feature type="transmembrane region" description="Helical" evidence="1">
    <location>
        <begin position="22"/>
        <end position="39"/>
    </location>
</feature>
<gene>
    <name evidence="2" type="ORF">GTO85_06450</name>
</gene>
<keyword evidence="1" id="KW-0812">Transmembrane</keyword>
<protein>
    <submittedName>
        <fullName evidence="2">Uncharacterized protein</fullName>
    </submittedName>
</protein>
<evidence type="ECO:0000313" key="3">
    <source>
        <dbReference type="Proteomes" id="UP000510660"/>
    </source>
</evidence>
<dbReference type="AlphaFoldDB" id="A0A7H9E8R1"/>
<organism evidence="2 3">
    <name type="scientific">Lactobacillus crispatus</name>
    <dbReference type="NCBI Taxonomy" id="47770"/>
    <lineage>
        <taxon>Bacteria</taxon>
        <taxon>Bacillati</taxon>
        <taxon>Bacillota</taxon>
        <taxon>Bacilli</taxon>
        <taxon>Lactobacillales</taxon>
        <taxon>Lactobacillaceae</taxon>
        <taxon>Lactobacillus</taxon>
    </lineage>
</organism>
<proteinExistence type="predicted"/>
<dbReference type="RefSeq" id="WP_068813488.1">
    <property type="nucleotide sequence ID" value="NZ_CP047415.1"/>
</dbReference>